<evidence type="ECO:0000313" key="2">
    <source>
        <dbReference type="Proteomes" id="UP000238322"/>
    </source>
</evidence>
<name>A0A2S8FCF2_9BACT</name>
<organism evidence="1 2">
    <name type="scientific">Blastopirellula marina</name>
    <dbReference type="NCBI Taxonomy" id="124"/>
    <lineage>
        <taxon>Bacteria</taxon>
        <taxon>Pseudomonadati</taxon>
        <taxon>Planctomycetota</taxon>
        <taxon>Planctomycetia</taxon>
        <taxon>Pirellulales</taxon>
        <taxon>Pirellulaceae</taxon>
        <taxon>Blastopirellula</taxon>
    </lineage>
</organism>
<proteinExistence type="predicted"/>
<evidence type="ECO:0008006" key="3">
    <source>
        <dbReference type="Google" id="ProtNLM"/>
    </source>
</evidence>
<dbReference type="Proteomes" id="UP000238322">
    <property type="component" value="Unassembled WGS sequence"/>
</dbReference>
<sequence>MYHTNGVNPYKWYPAAVGRDYVMPENLAILKELRGDFTVFSGLAHFRSPQSAGHWGLSNLLTGCGNGGGVKFHTSVSLDQYLAPHLSGETRIQSLNLSCKSGVGALNERIVTMSYGQRGNPIPTESSPRKIFEQLFVEPTPEAKARFRHLQSRNQSILDNLRDEASQVGRKLGKRDRQKLDDYLTNVRSVEQQMQRDDQWLDAPRWQVDPATGKKMLATDRYDFDLMLELVFLALVSDTTRVITFVPMEEGGCTTELRIGIGILRRAYQRWIHGTANGLVAYQNSRES</sequence>
<evidence type="ECO:0000313" key="1">
    <source>
        <dbReference type="EMBL" id="PQO29843.1"/>
    </source>
</evidence>
<comment type="caution">
    <text evidence="1">The sequence shown here is derived from an EMBL/GenBank/DDBJ whole genome shotgun (WGS) entry which is preliminary data.</text>
</comment>
<protein>
    <recommendedName>
        <fullName evidence="3">DUF1552 domain-containing protein</fullName>
    </recommendedName>
</protein>
<gene>
    <name evidence="1" type="ORF">C5Y83_27780</name>
</gene>
<dbReference type="Pfam" id="PF07586">
    <property type="entry name" value="HXXSHH"/>
    <property type="match status" value="1"/>
</dbReference>
<dbReference type="InterPro" id="IPR011447">
    <property type="entry name" value="DUF1552"/>
</dbReference>
<dbReference type="OrthoDB" id="9146593at2"/>
<reference evidence="1 2" key="1">
    <citation type="submission" date="2018-02" db="EMBL/GenBank/DDBJ databases">
        <title>Comparative genomes isolates from brazilian mangrove.</title>
        <authorList>
            <person name="Araujo J.E."/>
            <person name="Taketani R.G."/>
            <person name="Silva M.C.P."/>
            <person name="Loureco M.V."/>
            <person name="Andreote F.D."/>
        </authorList>
    </citation>
    <scope>NUCLEOTIDE SEQUENCE [LARGE SCALE GENOMIC DNA]</scope>
    <source>
        <strain evidence="1 2">Hex-1 MGV</strain>
    </source>
</reference>
<accession>A0A2S8FCF2</accession>
<dbReference type="EMBL" id="PUHY01000015">
    <property type="protein sequence ID" value="PQO29843.1"/>
    <property type="molecule type" value="Genomic_DNA"/>
</dbReference>
<dbReference type="AlphaFoldDB" id="A0A2S8FCF2"/>
<dbReference type="RefSeq" id="WP_105333037.1">
    <property type="nucleotide sequence ID" value="NZ_PUHY01000015.1"/>
</dbReference>